<dbReference type="SUPFAM" id="SSF55486">
    <property type="entry name" value="Metalloproteases ('zincins'), catalytic domain"/>
    <property type="match status" value="1"/>
</dbReference>
<feature type="binding site" evidence="5">
    <location>
        <position position="373"/>
    </location>
    <ligand>
        <name>Zn(2+)</name>
        <dbReference type="ChEBI" id="CHEBI:29105"/>
        <note>catalytic</note>
    </ligand>
</feature>
<keyword evidence="1" id="KW-0645">Protease</keyword>
<evidence type="ECO:0000256" key="2">
    <source>
        <dbReference type="ARBA" id="ARBA00022801"/>
    </source>
</evidence>
<keyword evidence="2" id="KW-0378">Hydrolase</keyword>
<evidence type="ECO:0000256" key="1">
    <source>
        <dbReference type="ARBA" id="ARBA00022670"/>
    </source>
</evidence>
<name>A0A224YEF8_9ACAR</name>
<keyword evidence="3 5" id="KW-0862">Zinc</keyword>
<evidence type="ECO:0000313" key="7">
    <source>
        <dbReference type="EMBL" id="MAA16108.1"/>
    </source>
</evidence>
<dbReference type="PANTHER" id="PTHR11905:SF159">
    <property type="entry name" value="ADAM METALLOPROTEASE"/>
    <property type="match status" value="1"/>
</dbReference>
<dbReference type="PROSITE" id="PS50215">
    <property type="entry name" value="ADAM_MEPRO"/>
    <property type="match status" value="1"/>
</dbReference>
<feature type="domain" description="Peptidase M12B" evidence="6">
    <location>
        <begin position="223"/>
        <end position="431"/>
    </location>
</feature>
<dbReference type="InterPro" id="IPR001590">
    <property type="entry name" value="Peptidase_M12B"/>
</dbReference>
<feature type="disulfide bond" evidence="5">
    <location>
        <begin position="346"/>
        <end position="426"/>
    </location>
</feature>
<evidence type="ECO:0000259" key="6">
    <source>
        <dbReference type="PROSITE" id="PS50215"/>
    </source>
</evidence>
<feature type="active site" evidence="5">
    <location>
        <position position="370"/>
    </location>
</feature>
<dbReference type="GO" id="GO:0004222">
    <property type="term" value="F:metalloendopeptidase activity"/>
    <property type="evidence" value="ECO:0007669"/>
    <property type="project" value="InterPro"/>
</dbReference>
<keyword evidence="5" id="KW-0479">Metal-binding</keyword>
<dbReference type="Pfam" id="PF13688">
    <property type="entry name" value="Reprolysin_5"/>
    <property type="match status" value="1"/>
</dbReference>
<evidence type="ECO:0000256" key="3">
    <source>
        <dbReference type="ARBA" id="ARBA00022833"/>
    </source>
</evidence>
<dbReference type="Gene3D" id="3.40.390.10">
    <property type="entry name" value="Collagenase (Catalytic Domain)"/>
    <property type="match status" value="1"/>
</dbReference>
<accession>A0A224YEF8</accession>
<keyword evidence="5" id="KW-1015">Disulfide bond</keyword>
<sequence>MAPHEHRKRNASLRLLGTGAVSTKWIGRDMIALALLLCLPLCSSARKEYLVYPAIVEERSAASNLVLRINEDITLNLEKSDVLAEHLLFVTATRERHEVETVDTSSIQDKLYHDLNEQSSLMVNRTDGALHVEGVVNSKLRIKPLPLRERSSQGHVLHSLYEVNEIRDDLVKMEAYPRYYPERNARRHQVPSGKIQVIRPGSHHFPQATTATTTTTRRPVVEFVVEVYVISDEEHSQHFGSKVELIIYIGIMINAMQLRYLEMRAPTIKFKFVGVTMSKNDTFASVMLGTLEAYETIDKLEEHYKQGNIPGNPDVVYLMTGRDISSTKGGTLERGVAGLANVAGVCTVRRVALGEDVALSYDGVYAMAHETAHLLGARHDPTVSDECAWKFGFLMSYEEGGTNKYRLSRCSEASIRANVARLPYTCILQMARVPISYVRVSGAMPGQKVSSARYCELIYRRYLRRNRILTKAFAAMPTDLAEKCKMKCCYDKRGLTWCQTVHILEGMACVGEHTCRRGVCANHMWEEK</sequence>
<dbReference type="GO" id="GO:0006509">
    <property type="term" value="P:membrane protein ectodomain proteolysis"/>
    <property type="evidence" value="ECO:0007669"/>
    <property type="project" value="TreeGrafter"/>
</dbReference>
<feature type="binding site" evidence="5">
    <location>
        <position position="369"/>
    </location>
    <ligand>
        <name>Zn(2+)</name>
        <dbReference type="ChEBI" id="CHEBI:29105"/>
        <note>catalytic</note>
    </ligand>
</feature>
<evidence type="ECO:0000256" key="4">
    <source>
        <dbReference type="ARBA" id="ARBA00023049"/>
    </source>
</evidence>
<feature type="binding site" evidence="5">
    <location>
        <position position="379"/>
    </location>
    <ligand>
        <name>Zn(2+)</name>
        <dbReference type="ChEBI" id="CHEBI:29105"/>
        <note>catalytic</note>
    </ligand>
</feature>
<reference evidence="7" key="1">
    <citation type="journal article" date="2017" name="Parasit. Vectors">
        <title>Sialotranscriptomics of Rhipicephalus zambeziensis reveals intricate expression profiles of secretory proteins and suggests tight temporal transcriptional regulation during blood-feeding.</title>
        <authorList>
            <person name="de Castro M.H."/>
            <person name="de Klerk D."/>
            <person name="Pienaar R."/>
            <person name="Rees D.J.G."/>
            <person name="Mans B.J."/>
        </authorList>
    </citation>
    <scope>NUCLEOTIDE SEQUENCE</scope>
    <source>
        <tissue evidence="7">Salivary glands</tissue>
    </source>
</reference>
<keyword evidence="4" id="KW-0482">Metalloprotease</keyword>
<proteinExistence type="predicted"/>
<dbReference type="AlphaFoldDB" id="A0A224YEF8"/>
<organism evidence="7">
    <name type="scientific">Rhipicephalus zambeziensis</name>
    <dbReference type="NCBI Taxonomy" id="60191"/>
    <lineage>
        <taxon>Eukaryota</taxon>
        <taxon>Metazoa</taxon>
        <taxon>Ecdysozoa</taxon>
        <taxon>Arthropoda</taxon>
        <taxon>Chelicerata</taxon>
        <taxon>Arachnida</taxon>
        <taxon>Acari</taxon>
        <taxon>Parasitiformes</taxon>
        <taxon>Ixodida</taxon>
        <taxon>Ixodoidea</taxon>
        <taxon>Ixodidae</taxon>
        <taxon>Rhipicephalinae</taxon>
        <taxon>Rhipicephalus</taxon>
        <taxon>Rhipicephalus</taxon>
    </lineage>
</organism>
<dbReference type="InterPro" id="IPR024079">
    <property type="entry name" value="MetalloPept_cat_dom_sf"/>
</dbReference>
<dbReference type="GO" id="GO:0046872">
    <property type="term" value="F:metal ion binding"/>
    <property type="evidence" value="ECO:0007669"/>
    <property type="project" value="UniProtKB-KW"/>
</dbReference>
<dbReference type="PANTHER" id="PTHR11905">
    <property type="entry name" value="ADAM A DISINTEGRIN AND METALLOPROTEASE DOMAIN"/>
    <property type="match status" value="1"/>
</dbReference>
<dbReference type="EMBL" id="GFPF01004962">
    <property type="protein sequence ID" value="MAA16108.1"/>
    <property type="molecule type" value="Transcribed_RNA"/>
</dbReference>
<evidence type="ECO:0000256" key="5">
    <source>
        <dbReference type="PROSITE-ProRule" id="PRU00276"/>
    </source>
</evidence>
<comment type="caution">
    <text evidence="5">Lacks conserved residue(s) required for the propagation of feature annotation.</text>
</comment>
<protein>
    <submittedName>
        <fullName evidence="7">Reprolysin</fullName>
    </submittedName>
</protein>